<feature type="transmembrane region" description="Helical" evidence="5">
    <location>
        <begin position="804"/>
        <end position="825"/>
    </location>
</feature>
<evidence type="ECO:0000256" key="2">
    <source>
        <dbReference type="ARBA" id="ARBA00022723"/>
    </source>
</evidence>
<gene>
    <name evidence="7" type="ORF">CSUI_008077</name>
</gene>
<keyword evidence="5" id="KW-0472">Membrane</keyword>
<dbReference type="GO" id="GO:0005886">
    <property type="term" value="C:plasma membrane"/>
    <property type="evidence" value="ECO:0007669"/>
    <property type="project" value="TreeGrafter"/>
</dbReference>
<keyword evidence="5" id="KW-1133">Transmembrane helix</keyword>
<comment type="subcellular location">
    <subcellularLocation>
        <location evidence="1">Membrane</location>
        <topology evidence="1">Multi-pass membrane protein</topology>
    </subcellularLocation>
</comment>
<dbReference type="InterPro" id="IPR036412">
    <property type="entry name" value="HAD-like_sf"/>
</dbReference>
<feature type="region of interest" description="Disordered" evidence="4">
    <location>
        <begin position="179"/>
        <end position="236"/>
    </location>
</feature>
<evidence type="ECO:0000313" key="8">
    <source>
        <dbReference type="Proteomes" id="UP000221165"/>
    </source>
</evidence>
<feature type="region of interest" description="Disordered" evidence="4">
    <location>
        <begin position="301"/>
        <end position="422"/>
    </location>
</feature>
<feature type="compositionally biased region" description="Basic and acidic residues" evidence="4">
    <location>
        <begin position="124"/>
        <end position="148"/>
    </location>
</feature>
<evidence type="ECO:0000256" key="5">
    <source>
        <dbReference type="SAM" id="Phobius"/>
    </source>
</evidence>
<dbReference type="GeneID" id="94431427"/>
<organism evidence="7 8">
    <name type="scientific">Cystoisospora suis</name>
    <dbReference type="NCBI Taxonomy" id="483139"/>
    <lineage>
        <taxon>Eukaryota</taxon>
        <taxon>Sar</taxon>
        <taxon>Alveolata</taxon>
        <taxon>Apicomplexa</taxon>
        <taxon>Conoidasida</taxon>
        <taxon>Coccidia</taxon>
        <taxon>Eucoccidiorida</taxon>
        <taxon>Eimeriorina</taxon>
        <taxon>Sarcocystidae</taxon>
        <taxon>Cystoisospora</taxon>
    </lineage>
</organism>
<dbReference type="InterPro" id="IPR032630">
    <property type="entry name" value="P_typ_ATPase_c"/>
</dbReference>
<feature type="transmembrane region" description="Helical" evidence="5">
    <location>
        <begin position="646"/>
        <end position="666"/>
    </location>
</feature>
<dbReference type="VEuPathDB" id="ToxoDB:CSUI_008077"/>
<evidence type="ECO:0000313" key="7">
    <source>
        <dbReference type="EMBL" id="PHJ18097.1"/>
    </source>
</evidence>
<feature type="compositionally biased region" description="Acidic residues" evidence="4">
    <location>
        <begin position="339"/>
        <end position="350"/>
    </location>
</feature>
<feature type="transmembrane region" description="Helical" evidence="5">
    <location>
        <begin position="612"/>
        <end position="634"/>
    </location>
</feature>
<dbReference type="PANTHER" id="PTHR24092">
    <property type="entry name" value="PROBABLE PHOSPHOLIPID-TRANSPORTING ATPASE"/>
    <property type="match status" value="1"/>
</dbReference>
<proteinExistence type="predicted"/>
<feature type="transmembrane region" description="Helical" evidence="5">
    <location>
        <begin position="837"/>
        <end position="856"/>
    </location>
</feature>
<evidence type="ECO:0000256" key="4">
    <source>
        <dbReference type="SAM" id="MobiDB-lite"/>
    </source>
</evidence>
<dbReference type="OrthoDB" id="377733at2759"/>
<dbReference type="AlphaFoldDB" id="A0A2C6KKL7"/>
<dbReference type="InterPro" id="IPR023214">
    <property type="entry name" value="HAD_sf"/>
</dbReference>
<feature type="domain" description="P-type ATPase C-terminal" evidence="6">
    <location>
        <begin position="582"/>
        <end position="685"/>
    </location>
</feature>
<sequence>MVENELIIVGCSGIEDKLQDDVQGTIRDLKAAGMKVWVLTGDKLETAINIGHSTNLISEDAYNAIIDADNKDAIAEQLTRHERHCMVADLLGHRGADPHDSRWWDEIDWGDLGMDPEEEELKELLRGQTGRRDTKSFRSKSSRGDSSRQRSPNCTSKDTYERPAGAGAAYVTVPGFAEGGAQRNVRGGKTEDAEAPRGEHVGLLETEARHGSGRAADRSDHWGTESAGSRSVPLDRDRSSLFSHTVTSEELLQELHEAYEHRRQRLTHTGLLPPVPRLVQSVDEGYRRASRIVDETAAAVSIASSPAHPTTPLVSSPQRASLSPQPGLSPRLTDRGDCEPEQDQTEEEVNGEAALSGSGLPRKEAASAKKQPALHQDGVVHQVGQPRGTSEAASERQQIEDGCTPPSSPSTHPPGGTKPRCSRIKQAAQRFSANIEDVFCKESSPWSDQGDYGKRSELRVGTSASFPPLGPVSPGTLPSISGANVRFREYSEFCMTVTGSALAVIMQERLLKVKFYSLARHASTLIASRVTPKQKALLVKQNTAFNPRGTSLAIGDGANDVAMILAASVGVGIAGKEGLQAARSADFSIGEFRFLRNLLFVHGREALRRNCILIYVCIFRNAVMCWCTLAMNFLSGFSGLDVWNPWTKQVVSIAFTCLPVLGFVTMDRQVPQRVLLENPVLYEIIPSTFWPYYTSRRVLEARQWVDYLILEPAARSCRTFWRVLLWPVTCVSDKVDLSFLYTWFQHRKKPENDRCYGTHCLLLWLAFALWVAACQLTFTIYSVVGAWTPKINLSHGFTSLQFDSFSHIMELAYVIIVNGVVALLTNTWSVVEICIHAGELVAALIFWVVISYWKLFLNIVGAEVLHGTFVLSSLCAAYYFGLMLTIITCLLPLLLPMAWQLVRKPTLEQLLVEQLAQGSYKPTAARRGRREGIAYVAVESPEVRRESAGAAAAGDEYKGFAFTHEPVFGVLPALQDAFRAVKKTGEGAKVLLRRTQTLIKGEENAEAKK</sequence>
<feature type="transmembrane region" description="Helical" evidence="5">
    <location>
        <begin position="876"/>
        <end position="895"/>
    </location>
</feature>
<feature type="region of interest" description="Disordered" evidence="4">
    <location>
        <begin position="124"/>
        <end position="162"/>
    </location>
</feature>
<dbReference type="EMBL" id="MIGC01004416">
    <property type="protein sequence ID" value="PHJ18097.1"/>
    <property type="molecule type" value="Genomic_DNA"/>
</dbReference>
<dbReference type="Pfam" id="PF16212">
    <property type="entry name" value="PhoLip_ATPase_C"/>
    <property type="match status" value="1"/>
</dbReference>
<feature type="compositionally biased region" description="Polar residues" evidence="4">
    <location>
        <begin position="302"/>
        <end position="326"/>
    </location>
</feature>
<dbReference type="SUPFAM" id="SSF56784">
    <property type="entry name" value="HAD-like"/>
    <property type="match status" value="1"/>
</dbReference>
<keyword evidence="8" id="KW-1185">Reference proteome</keyword>
<keyword evidence="5" id="KW-0812">Transmembrane</keyword>
<evidence type="ECO:0000256" key="3">
    <source>
        <dbReference type="ARBA" id="ARBA00022842"/>
    </source>
</evidence>
<feature type="compositionally biased region" description="Basic and acidic residues" evidence="4">
    <location>
        <begin position="188"/>
        <end position="223"/>
    </location>
</feature>
<evidence type="ECO:0000259" key="6">
    <source>
        <dbReference type="Pfam" id="PF16212"/>
    </source>
</evidence>
<dbReference type="Proteomes" id="UP000221165">
    <property type="component" value="Unassembled WGS sequence"/>
</dbReference>
<dbReference type="Gene3D" id="3.40.50.1000">
    <property type="entry name" value="HAD superfamily/HAD-like"/>
    <property type="match status" value="2"/>
</dbReference>
<accession>A0A2C6KKL7</accession>
<keyword evidence="2" id="KW-0479">Metal-binding</keyword>
<feature type="transmembrane region" description="Helical" evidence="5">
    <location>
        <begin position="761"/>
        <end position="784"/>
    </location>
</feature>
<protein>
    <submittedName>
        <fullName evidence="7">Proton atpase</fullName>
    </submittedName>
</protein>
<dbReference type="PANTHER" id="PTHR24092:SF150">
    <property type="entry name" value="PHOSPHOLIPID-TRANSPORTING ATPASE"/>
    <property type="match status" value="1"/>
</dbReference>
<comment type="caution">
    <text evidence="7">The sequence shown here is derived from an EMBL/GenBank/DDBJ whole genome shotgun (WGS) entry which is preliminary data.</text>
</comment>
<dbReference type="RefSeq" id="XP_067919807.1">
    <property type="nucleotide sequence ID" value="XM_068068216.1"/>
</dbReference>
<dbReference type="GO" id="GO:0045332">
    <property type="term" value="P:phospholipid translocation"/>
    <property type="evidence" value="ECO:0007669"/>
    <property type="project" value="TreeGrafter"/>
</dbReference>
<dbReference type="GO" id="GO:0140326">
    <property type="term" value="F:ATPase-coupled intramembrane lipid transporter activity"/>
    <property type="evidence" value="ECO:0007669"/>
    <property type="project" value="TreeGrafter"/>
</dbReference>
<evidence type="ECO:0000256" key="1">
    <source>
        <dbReference type="ARBA" id="ARBA00004141"/>
    </source>
</evidence>
<reference evidence="7 8" key="1">
    <citation type="journal article" date="2017" name="Int. J. Parasitol.">
        <title>The genome of the protozoan parasite Cystoisospora suis and a reverse vaccinology approach to identify vaccine candidates.</title>
        <authorList>
            <person name="Palmieri N."/>
            <person name="Shrestha A."/>
            <person name="Ruttkowski B."/>
            <person name="Beck T."/>
            <person name="Vogl C."/>
            <person name="Tomley F."/>
            <person name="Blake D.P."/>
            <person name="Joachim A."/>
        </authorList>
    </citation>
    <scope>NUCLEOTIDE SEQUENCE [LARGE SCALE GENOMIC DNA]</scope>
    <source>
        <strain evidence="7 8">Wien I</strain>
    </source>
</reference>
<name>A0A2C6KKL7_9APIC</name>
<keyword evidence="3" id="KW-0460">Magnesium</keyword>
<dbReference type="GO" id="GO:0046872">
    <property type="term" value="F:metal ion binding"/>
    <property type="evidence" value="ECO:0007669"/>
    <property type="project" value="UniProtKB-KW"/>
</dbReference>